<sequence>MLSRSTFDPNEYKSLKVKDNPTKSRSLEIVKKGKHRALKFDRDEIDNVLGNMRKHSAYRIQDLRGDLKKQYDLIVRLVDLLYDTDGYQNLYDLVKKHFGDIDNAKPGTLCAYFAGCLISSNQGKGDKCGVLCAGSLPLPKSITKGKCGETVILCSYNDDHRRYHFRVLSASNAKPEAIIYMDSGKSGTFRGFTKHEKERLRGMGIKRVSINWIKDGKTDHGKINPKIDLDRIQEFDGNSGSSSDDDNDTNLTALWVILIAFVIIIIILFLANSK</sequence>
<keyword evidence="1" id="KW-1133">Transmembrane helix</keyword>
<protein>
    <submittedName>
        <fullName evidence="2">Uncharacterized protein</fullName>
    </submittedName>
</protein>
<dbReference type="EMBL" id="MK500483">
    <property type="protein sequence ID" value="QBK90419.1"/>
    <property type="molecule type" value="Genomic_DNA"/>
</dbReference>
<accession>A0A481Z5M3</accession>
<name>A0A481Z5M3_9VIRU</name>
<organism evidence="2">
    <name type="scientific">Pithovirus LCPAC103</name>
    <dbReference type="NCBI Taxonomy" id="2506588"/>
    <lineage>
        <taxon>Viruses</taxon>
        <taxon>Pithoviruses</taxon>
    </lineage>
</organism>
<proteinExistence type="predicted"/>
<evidence type="ECO:0000256" key="1">
    <source>
        <dbReference type="SAM" id="Phobius"/>
    </source>
</evidence>
<feature type="transmembrane region" description="Helical" evidence="1">
    <location>
        <begin position="252"/>
        <end position="271"/>
    </location>
</feature>
<evidence type="ECO:0000313" key="2">
    <source>
        <dbReference type="EMBL" id="QBK90419.1"/>
    </source>
</evidence>
<keyword evidence="1" id="KW-0472">Membrane</keyword>
<gene>
    <name evidence="2" type="ORF">LCPAC103_01000</name>
</gene>
<keyword evidence="1" id="KW-0812">Transmembrane</keyword>
<reference evidence="2" key="1">
    <citation type="journal article" date="2019" name="MBio">
        <title>Virus Genomes from Deep Sea Sediments Expand the Ocean Megavirome and Support Independent Origins of Viral Gigantism.</title>
        <authorList>
            <person name="Backstrom D."/>
            <person name="Yutin N."/>
            <person name="Jorgensen S.L."/>
            <person name="Dharamshi J."/>
            <person name="Homa F."/>
            <person name="Zaremba-Niedwiedzka K."/>
            <person name="Spang A."/>
            <person name="Wolf Y.I."/>
            <person name="Koonin E.V."/>
            <person name="Ettema T.J."/>
        </authorList>
    </citation>
    <scope>NUCLEOTIDE SEQUENCE</scope>
</reference>